<keyword evidence="2" id="KW-1185">Reference proteome</keyword>
<dbReference type="EMBL" id="CP059154">
    <property type="protein sequence ID" value="QLK25416.1"/>
    <property type="molecule type" value="Genomic_DNA"/>
</dbReference>
<accession>A0A7D6CNU2</accession>
<protein>
    <submittedName>
        <fullName evidence="1">Uncharacterized protein</fullName>
    </submittedName>
</protein>
<sequence length="67" mass="7765">MQYEYTLAIHDNETPFSRETFKADPEKITTESAEHGERVVVYDDGPEDILLEAFVPKGTVYTLRRED</sequence>
<gene>
    <name evidence="1" type="ORF">HYG81_15180</name>
</gene>
<dbReference type="GeneID" id="56144575"/>
<evidence type="ECO:0000313" key="2">
    <source>
        <dbReference type="Proteomes" id="UP000510869"/>
    </source>
</evidence>
<reference evidence="1 2" key="1">
    <citation type="submission" date="2020-07" db="EMBL/GenBank/DDBJ databases">
        <title>Natrinema (YPL30) sp. nov. and Haloterrigena xxxxxx (YPL8) sp. nov., isolated from a salt mine.</title>
        <authorList>
            <person name="Cui H."/>
        </authorList>
    </citation>
    <scope>NUCLEOTIDE SEQUENCE [LARGE SCALE GENOMIC DNA]</scope>
    <source>
        <strain evidence="1 2">YPL13</strain>
    </source>
</reference>
<proteinExistence type="predicted"/>
<dbReference type="OrthoDB" id="377446at2157"/>
<dbReference type="Proteomes" id="UP000510869">
    <property type="component" value="Chromosome"/>
</dbReference>
<dbReference type="RefSeq" id="WP_180840605.1">
    <property type="nucleotide sequence ID" value="NZ_CP059154.1"/>
</dbReference>
<dbReference type="AlphaFoldDB" id="A0A7D6CNU2"/>
<name>A0A7D6CNU2_9EURY</name>
<dbReference type="KEGG" id="nay:HYG81_15180"/>
<organism evidence="1 2">
    <name type="scientific">Natrinema zhouii</name>
    <dbReference type="NCBI Taxonomy" id="1710539"/>
    <lineage>
        <taxon>Archaea</taxon>
        <taxon>Methanobacteriati</taxon>
        <taxon>Methanobacteriota</taxon>
        <taxon>Stenosarchaea group</taxon>
        <taxon>Halobacteria</taxon>
        <taxon>Halobacteriales</taxon>
        <taxon>Natrialbaceae</taxon>
        <taxon>Natrinema</taxon>
    </lineage>
</organism>
<evidence type="ECO:0000313" key="1">
    <source>
        <dbReference type="EMBL" id="QLK25416.1"/>
    </source>
</evidence>